<evidence type="ECO:0000256" key="1">
    <source>
        <dbReference type="ARBA" id="ARBA00022729"/>
    </source>
</evidence>
<evidence type="ECO:0000256" key="4">
    <source>
        <dbReference type="SAM" id="MobiDB-lite"/>
    </source>
</evidence>
<organism evidence="5 6">
    <name type="scientific">Plesiocystis pacifica SIR-1</name>
    <dbReference type="NCBI Taxonomy" id="391625"/>
    <lineage>
        <taxon>Bacteria</taxon>
        <taxon>Pseudomonadati</taxon>
        <taxon>Myxococcota</taxon>
        <taxon>Polyangia</taxon>
        <taxon>Nannocystales</taxon>
        <taxon>Nannocystaceae</taxon>
        <taxon>Plesiocystis</taxon>
    </lineage>
</organism>
<evidence type="ECO:0000256" key="2">
    <source>
        <dbReference type="ARBA" id="ARBA00022737"/>
    </source>
</evidence>
<reference evidence="5 6" key="1">
    <citation type="submission" date="2007-06" db="EMBL/GenBank/DDBJ databases">
        <authorList>
            <person name="Shimkets L."/>
            <person name="Ferriera S."/>
            <person name="Johnson J."/>
            <person name="Kravitz S."/>
            <person name="Beeson K."/>
            <person name="Sutton G."/>
            <person name="Rogers Y.-H."/>
            <person name="Friedman R."/>
            <person name="Frazier M."/>
            <person name="Venter J.C."/>
        </authorList>
    </citation>
    <scope>NUCLEOTIDE SEQUENCE [LARGE SCALE GENOMIC DNA]</scope>
    <source>
        <strain evidence="5 6">SIR-1</strain>
    </source>
</reference>
<keyword evidence="2" id="KW-0677">Repeat</keyword>
<dbReference type="AlphaFoldDB" id="A6G2V6"/>
<gene>
    <name evidence="5" type="ORF">PPSIR1_31943</name>
</gene>
<dbReference type="EMBL" id="ABCS01000016">
    <property type="protein sequence ID" value="EDM79806.1"/>
    <property type="molecule type" value="Genomic_DNA"/>
</dbReference>
<feature type="compositionally biased region" description="Acidic residues" evidence="4">
    <location>
        <begin position="12"/>
        <end position="55"/>
    </location>
</feature>
<dbReference type="NCBIfam" id="TIGR02232">
    <property type="entry name" value="myxo_disulf_rpt"/>
    <property type="match status" value="1"/>
</dbReference>
<accession>A6G2V6</accession>
<comment type="caution">
    <text evidence="5">The sequence shown here is derived from an EMBL/GenBank/DDBJ whole genome shotgun (WGS) entry which is preliminary data.</text>
</comment>
<evidence type="ECO:0000256" key="3">
    <source>
        <dbReference type="ARBA" id="ARBA00023157"/>
    </source>
</evidence>
<protein>
    <submittedName>
        <fullName evidence="5">Putative lipoprotein</fullName>
    </submittedName>
</protein>
<keyword evidence="3" id="KW-1015">Disulfide bond</keyword>
<evidence type="ECO:0000313" key="6">
    <source>
        <dbReference type="Proteomes" id="UP000005801"/>
    </source>
</evidence>
<keyword evidence="1" id="KW-0732">Signal</keyword>
<dbReference type="InterPro" id="IPR011936">
    <property type="entry name" value="Myxo_disulph_rpt"/>
</dbReference>
<proteinExistence type="predicted"/>
<keyword evidence="6" id="KW-1185">Reference proteome</keyword>
<dbReference type="STRING" id="391625.PPSIR1_31943"/>
<sequence length="291" mass="30497">MALSLTACPSDDGGDEAADEAATESEDGSDASTDETTDDTTDGTEAETTEDETDDANPLCGNGVIDDGEVCDDGNKETEYPPYAAEDCMEDCSMVLATCNDGVMDPGEDCDDGNADSMDGCTTSCTINDMGVHAACTVYENGEEIDPQFNVSEGDIQNCDNVAPPASMAVGCNRSWEYLGGNLVYAAGGDCQMISLKCEGGALCPAGPIGDYDADTTCPEGHVLVDKTIEGDGVIVPTIKSKVCLLACESDRECRWNEADAYWEGPGEYRCTTTPLSGGEKVCNDARNNEL</sequence>
<name>A6G2V6_9BACT</name>
<feature type="region of interest" description="Disordered" evidence="4">
    <location>
        <begin position="1"/>
        <end position="78"/>
    </location>
</feature>
<dbReference type="Proteomes" id="UP000005801">
    <property type="component" value="Unassembled WGS sequence"/>
</dbReference>
<keyword evidence="5" id="KW-0449">Lipoprotein</keyword>
<evidence type="ECO:0000313" key="5">
    <source>
        <dbReference type="EMBL" id="EDM79806.1"/>
    </source>
</evidence>